<evidence type="ECO:0000256" key="4">
    <source>
        <dbReference type="ARBA" id="ARBA00022989"/>
    </source>
</evidence>
<dbReference type="AlphaFoldDB" id="A0A1G9CL93"/>
<dbReference type="RefSeq" id="WP_093612563.1">
    <property type="nucleotide sequence ID" value="NZ_FNFF01000008.1"/>
</dbReference>
<dbReference type="Pfam" id="PF07690">
    <property type="entry name" value="MFS_1"/>
    <property type="match status" value="1"/>
</dbReference>
<dbReference type="PANTHER" id="PTHR43124">
    <property type="entry name" value="PURINE EFFLUX PUMP PBUE"/>
    <property type="match status" value="1"/>
</dbReference>
<comment type="subcellular location">
    <subcellularLocation>
        <location evidence="1">Cell membrane</location>
        <topology evidence="1">Multi-pass membrane protein</topology>
    </subcellularLocation>
</comment>
<dbReference type="PROSITE" id="PS50850">
    <property type="entry name" value="MFS"/>
    <property type="match status" value="1"/>
</dbReference>
<feature type="transmembrane region" description="Helical" evidence="6">
    <location>
        <begin position="169"/>
        <end position="190"/>
    </location>
</feature>
<dbReference type="Proteomes" id="UP000199155">
    <property type="component" value="Unassembled WGS sequence"/>
</dbReference>
<dbReference type="InterPro" id="IPR020846">
    <property type="entry name" value="MFS_dom"/>
</dbReference>
<keyword evidence="5 6" id="KW-0472">Membrane</keyword>
<feature type="transmembrane region" description="Helical" evidence="6">
    <location>
        <begin position="211"/>
        <end position="232"/>
    </location>
</feature>
<name>A0A1G9CL93_9ACTN</name>
<dbReference type="GO" id="GO:0022857">
    <property type="term" value="F:transmembrane transporter activity"/>
    <property type="evidence" value="ECO:0007669"/>
    <property type="project" value="InterPro"/>
</dbReference>
<keyword evidence="2" id="KW-1003">Cell membrane</keyword>
<dbReference type="GO" id="GO:0005886">
    <property type="term" value="C:plasma membrane"/>
    <property type="evidence" value="ECO:0007669"/>
    <property type="project" value="UniProtKB-SubCell"/>
</dbReference>
<evidence type="ECO:0000256" key="3">
    <source>
        <dbReference type="ARBA" id="ARBA00022692"/>
    </source>
</evidence>
<keyword evidence="3 6" id="KW-0812">Transmembrane</keyword>
<evidence type="ECO:0000256" key="1">
    <source>
        <dbReference type="ARBA" id="ARBA00004651"/>
    </source>
</evidence>
<reference evidence="8 9" key="1">
    <citation type="submission" date="2016-10" db="EMBL/GenBank/DDBJ databases">
        <authorList>
            <person name="de Groot N.N."/>
        </authorList>
    </citation>
    <scope>NUCLEOTIDE SEQUENCE [LARGE SCALE GENOMIC DNA]</scope>
    <source>
        <strain evidence="8 9">CGMCC 4.5727</strain>
    </source>
</reference>
<feature type="transmembrane region" description="Helical" evidence="6">
    <location>
        <begin position="137"/>
        <end position="157"/>
    </location>
</feature>
<evidence type="ECO:0000259" key="7">
    <source>
        <dbReference type="PROSITE" id="PS50850"/>
    </source>
</evidence>
<keyword evidence="4 6" id="KW-1133">Transmembrane helix</keyword>
<feature type="transmembrane region" description="Helical" evidence="6">
    <location>
        <begin position="333"/>
        <end position="354"/>
    </location>
</feature>
<dbReference type="InterPro" id="IPR011701">
    <property type="entry name" value="MFS"/>
</dbReference>
<keyword evidence="9" id="KW-1185">Reference proteome</keyword>
<organism evidence="8 9">
    <name type="scientific">Streptomyces indicus</name>
    <dbReference type="NCBI Taxonomy" id="417292"/>
    <lineage>
        <taxon>Bacteria</taxon>
        <taxon>Bacillati</taxon>
        <taxon>Actinomycetota</taxon>
        <taxon>Actinomycetes</taxon>
        <taxon>Kitasatosporales</taxon>
        <taxon>Streptomycetaceae</taxon>
        <taxon>Streptomyces</taxon>
    </lineage>
</organism>
<feature type="domain" description="Major facilitator superfamily (MFS) profile" evidence="7">
    <location>
        <begin position="1"/>
        <end position="388"/>
    </location>
</feature>
<dbReference type="SUPFAM" id="SSF103473">
    <property type="entry name" value="MFS general substrate transporter"/>
    <property type="match status" value="1"/>
</dbReference>
<dbReference type="OrthoDB" id="9814237at2"/>
<evidence type="ECO:0000313" key="9">
    <source>
        <dbReference type="Proteomes" id="UP000199155"/>
    </source>
</evidence>
<dbReference type="PANTHER" id="PTHR43124:SF3">
    <property type="entry name" value="CHLORAMPHENICOL EFFLUX PUMP RV0191"/>
    <property type="match status" value="1"/>
</dbReference>
<evidence type="ECO:0000256" key="6">
    <source>
        <dbReference type="SAM" id="Phobius"/>
    </source>
</evidence>
<feature type="transmembrane region" description="Helical" evidence="6">
    <location>
        <begin position="273"/>
        <end position="293"/>
    </location>
</feature>
<dbReference type="InterPro" id="IPR036259">
    <property type="entry name" value="MFS_trans_sf"/>
</dbReference>
<feature type="transmembrane region" description="Helical" evidence="6">
    <location>
        <begin position="12"/>
        <end position="30"/>
    </location>
</feature>
<accession>A0A1G9CL93</accession>
<evidence type="ECO:0000256" key="5">
    <source>
        <dbReference type="ARBA" id="ARBA00023136"/>
    </source>
</evidence>
<dbReference type="CDD" id="cd17324">
    <property type="entry name" value="MFS_NepI_like"/>
    <property type="match status" value="1"/>
</dbReference>
<feature type="transmembrane region" description="Helical" evidence="6">
    <location>
        <begin position="360"/>
        <end position="381"/>
    </location>
</feature>
<sequence>MLDVQVVRRGHAAVAAVTLGIFTVLTAELLPVGLLTPISADLGVSDGTAGLLVTVPGLVAAVAAPLLAVASGRLDRRLVLAGLIGLVAAAHAVSALSGHFAYVLGARVLLGVSIGGFWAFAGGLAPRLVPAAQTGRATAVIFGGVSAASVLGVPAGTLAGELGGWRLPFAGVAVLALVVLGALLLLLPPLPAHRGITPGDLTALVRGNPRVRAGLALTALLVTAHFLAYTFVRPLLTERFGVPGGAVGWLLLGYGVLGLAGNFLAGSRGGGRLLPVIAAGLTAVLAALAVLPAGRVTGAVLLLGWGLVYGGVSVALQSWFLAAAPGSAEAVTALNVCVFCLSIALGALLGGRLVDAFGEGAVPMAAAALALAACAVAVRAARTPSSPS</sequence>
<dbReference type="Gene3D" id="1.20.1250.20">
    <property type="entry name" value="MFS general substrate transporter like domains"/>
    <property type="match status" value="1"/>
</dbReference>
<gene>
    <name evidence="8" type="ORF">SAMN05421806_108191</name>
</gene>
<dbReference type="EMBL" id="FNFF01000008">
    <property type="protein sequence ID" value="SDK52408.1"/>
    <property type="molecule type" value="Genomic_DNA"/>
</dbReference>
<dbReference type="STRING" id="417292.SAMN05421806_108191"/>
<feature type="transmembrane region" description="Helical" evidence="6">
    <location>
        <begin position="299"/>
        <end position="321"/>
    </location>
</feature>
<feature type="transmembrane region" description="Helical" evidence="6">
    <location>
        <begin position="108"/>
        <end position="125"/>
    </location>
</feature>
<feature type="transmembrane region" description="Helical" evidence="6">
    <location>
        <begin position="50"/>
        <end position="71"/>
    </location>
</feature>
<proteinExistence type="predicted"/>
<feature type="transmembrane region" description="Helical" evidence="6">
    <location>
        <begin position="78"/>
        <end position="102"/>
    </location>
</feature>
<evidence type="ECO:0000256" key="2">
    <source>
        <dbReference type="ARBA" id="ARBA00022475"/>
    </source>
</evidence>
<feature type="transmembrane region" description="Helical" evidence="6">
    <location>
        <begin position="244"/>
        <end position="266"/>
    </location>
</feature>
<protein>
    <submittedName>
        <fullName evidence="8">Predicted arabinose efflux permease, MFS family</fullName>
    </submittedName>
</protein>
<evidence type="ECO:0000313" key="8">
    <source>
        <dbReference type="EMBL" id="SDK52408.1"/>
    </source>
</evidence>
<dbReference type="InterPro" id="IPR050189">
    <property type="entry name" value="MFS_Efflux_Transporters"/>
</dbReference>